<feature type="compositionally biased region" description="Basic and acidic residues" evidence="1">
    <location>
        <begin position="156"/>
        <end position="167"/>
    </location>
</feature>
<dbReference type="Gene3D" id="6.10.280.180">
    <property type="entry name" value="Plasmodium RESA, N-terminal helical domain"/>
    <property type="match status" value="1"/>
</dbReference>
<name>A0A0D9QGA2_PLAFR</name>
<evidence type="ECO:0000313" key="3">
    <source>
        <dbReference type="EMBL" id="KJP86049.1"/>
    </source>
</evidence>
<dbReference type="OMA" id="MTLEMEY"/>
<feature type="region of interest" description="Disordered" evidence="1">
    <location>
        <begin position="291"/>
        <end position="321"/>
    </location>
</feature>
<dbReference type="RefSeq" id="XP_012337339.1">
    <property type="nucleotide sequence ID" value="XM_012481916.1"/>
</dbReference>
<feature type="domain" description="Plasmodium RESA N-terminal" evidence="2">
    <location>
        <begin position="340"/>
        <end position="464"/>
    </location>
</feature>
<dbReference type="PANTHER" id="PTHR36193:SF23">
    <property type="entry name" value="PHISTB DOMAIN-CONTAINING RESA-LIKE PROTEIN 1"/>
    <property type="match status" value="1"/>
</dbReference>
<reference evidence="3 4" key="1">
    <citation type="submission" date="2014-03" db="EMBL/GenBank/DDBJ databases">
        <title>The Genome Sequence of Plasmodium fragile nilgiri.</title>
        <authorList>
            <consortium name="The Broad Institute Genomics Platform"/>
            <consortium name="The Broad Institute Genome Sequencing Center for Infectious Disease"/>
            <person name="Neafsey D."/>
            <person name="Duraisingh M."/>
            <person name="Young S.K."/>
            <person name="Zeng Q."/>
            <person name="Gargeya S."/>
            <person name="Abouelleil A."/>
            <person name="Alvarado L."/>
            <person name="Chapman S.B."/>
            <person name="Gainer-Dewar J."/>
            <person name="Goldberg J."/>
            <person name="Griggs A."/>
            <person name="Gujja S."/>
            <person name="Hansen M."/>
            <person name="Howarth C."/>
            <person name="Imamovic A."/>
            <person name="Larimer J."/>
            <person name="Pearson M."/>
            <person name="Poon T.W."/>
            <person name="Priest M."/>
            <person name="Roberts A."/>
            <person name="Saif S."/>
            <person name="Shea T."/>
            <person name="Sykes S."/>
            <person name="Wortman J."/>
            <person name="Nusbaum C."/>
            <person name="Birren B."/>
        </authorList>
    </citation>
    <scope>NUCLEOTIDE SEQUENCE [LARGE SCALE GENOMIC DNA]</scope>
    <source>
        <strain evidence="4">nilgiri</strain>
    </source>
</reference>
<dbReference type="Proteomes" id="UP000054561">
    <property type="component" value="Unassembled WGS sequence"/>
</dbReference>
<dbReference type="AlphaFoldDB" id="A0A0D9QGA2"/>
<feature type="compositionally biased region" description="Polar residues" evidence="1">
    <location>
        <begin position="1"/>
        <end position="23"/>
    </location>
</feature>
<dbReference type="EMBL" id="KQ001703">
    <property type="protein sequence ID" value="KJP86049.1"/>
    <property type="molecule type" value="Genomic_DNA"/>
</dbReference>
<feature type="region of interest" description="Disordered" evidence="1">
    <location>
        <begin position="95"/>
        <end position="167"/>
    </location>
</feature>
<evidence type="ECO:0000313" key="4">
    <source>
        <dbReference type="Proteomes" id="UP000054561"/>
    </source>
</evidence>
<dbReference type="InterPro" id="IPR019111">
    <property type="entry name" value="PRESA_N"/>
</dbReference>
<feature type="compositionally biased region" description="Basic and acidic residues" evidence="1">
    <location>
        <begin position="297"/>
        <end position="321"/>
    </location>
</feature>
<evidence type="ECO:0000256" key="1">
    <source>
        <dbReference type="SAM" id="MobiDB-lite"/>
    </source>
</evidence>
<dbReference type="InterPro" id="IPR044885">
    <property type="entry name" value="PRESA_N_sf"/>
</dbReference>
<dbReference type="InterPro" id="IPR006526">
    <property type="entry name" value="Export_prot_PHISTa/b/c"/>
</dbReference>
<dbReference type="VEuPathDB" id="PlasmoDB:AK88_04306"/>
<dbReference type="PANTHER" id="PTHR36193">
    <property type="entry name" value="PHISTB DOMAIN-CONTAINING RESA-LIKE PROTEIN 1"/>
    <property type="match status" value="1"/>
</dbReference>
<dbReference type="OrthoDB" id="389507at2759"/>
<proteinExistence type="predicted"/>
<feature type="region of interest" description="Disordered" evidence="1">
    <location>
        <begin position="1"/>
        <end position="33"/>
    </location>
</feature>
<gene>
    <name evidence="3" type="ORF">AK88_04306</name>
</gene>
<keyword evidence="4" id="KW-1185">Reference proteome</keyword>
<accession>A0A0D9QGA2</accession>
<evidence type="ECO:0000259" key="2">
    <source>
        <dbReference type="Pfam" id="PF09687"/>
    </source>
</evidence>
<sequence length="500" mass="58119">MVHLNRTTSTSNVPQGASQSRTGKANAVSRKGIETHGKKTCRSFFSKTAAMLFVVSAYIFLKHQDDIGTNSTAASTLQAMNNVARNLAGTIEEAAPSEEELELEQTELPQGEDAEEPLYSDQQLEEREKEDDYGQEEEAIPEERTPEEQEEQEVQEEVHYDGEGNIKHDSKEEDIHESIESFDIPQEPIVQAQKEAAQYKTQFFRGQTYVPSGKTRTPEGETTEESDDKVVYTRPYMLSSDISPVILQTLKTFRAIYELETPQMEYSNWQKLVYKHAGYRKEEYENLLKQHNTRPSKYNEQDHTHKRDELLSGDSRPSDRHEDYSSIAFNYEMSCFDERLTDSDIDEKLGQIEEEPHKSELLSLYWQSYRNERHKYGDLKKSLLNTFLQLQKKQNVATIQIYNDKWSECEDIFYNNLTKQNEHVNSVFRTMLAKEKLSTYEFEEILYDIRESWKEMALKTTNECIAFLKEPIYLEAVYVKEDPYYMRKGISGFIPVGPAQ</sequence>
<organism evidence="3 4">
    <name type="scientific">Plasmodium fragile</name>
    <dbReference type="NCBI Taxonomy" id="5857"/>
    <lineage>
        <taxon>Eukaryota</taxon>
        <taxon>Sar</taxon>
        <taxon>Alveolata</taxon>
        <taxon>Apicomplexa</taxon>
        <taxon>Aconoidasida</taxon>
        <taxon>Haemosporida</taxon>
        <taxon>Plasmodiidae</taxon>
        <taxon>Plasmodium</taxon>
        <taxon>Plasmodium (Plasmodium)</taxon>
    </lineage>
</organism>
<protein>
    <recommendedName>
        <fullName evidence="2">Plasmodium RESA N-terminal domain-containing protein</fullName>
    </recommendedName>
</protein>
<feature type="compositionally biased region" description="Acidic residues" evidence="1">
    <location>
        <begin position="95"/>
        <end position="118"/>
    </location>
</feature>
<dbReference type="Pfam" id="PF09687">
    <property type="entry name" value="PRESAN"/>
    <property type="match status" value="1"/>
</dbReference>
<dbReference type="NCBIfam" id="TIGR01639">
    <property type="entry name" value="P_fal_TIGR01639"/>
    <property type="match status" value="1"/>
</dbReference>
<dbReference type="GeneID" id="24269620"/>